<keyword evidence="6 8" id="KW-1133">Transmembrane helix</keyword>
<evidence type="ECO:0000256" key="1">
    <source>
        <dbReference type="ARBA" id="ARBA00004651"/>
    </source>
</evidence>
<keyword evidence="5 8" id="KW-0812">Transmembrane</keyword>
<evidence type="ECO:0000313" key="10">
    <source>
        <dbReference type="EMBL" id="NJO99649.1"/>
    </source>
</evidence>
<feature type="transmembrane region" description="Helical" evidence="8">
    <location>
        <begin position="342"/>
        <end position="363"/>
    </location>
</feature>
<comment type="similarity">
    <text evidence="8">Belongs to the major facilitator superfamily. YhhS family.</text>
</comment>
<dbReference type="InterPro" id="IPR011701">
    <property type="entry name" value="MFS"/>
</dbReference>
<name>A0ABX0Y9L2_9PSED</name>
<dbReference type="PANTHER" id="PTHR23517">
    <property type="entry name" value="RESISTANCE PROTEIN MDTM, PUTATIVE-RELATED-RELATED"/>
    <property type="match status" value="1"/>
</dbReference>
<keyword evidence="7 8" id="KW-0472">Membrane</keyword>
<evidence type="ECO:0000256" key="7">
    <source>
        <dbReference type="ARBA" id="ARBA00023136"/>
    </source>
</evidence>
<dbReference type="PROSITE" id="PS50850">
    <property type="entry name" value="MFS"/>
    <property type="match status" value="1"/>
</dbReference>
<comment type="caution">
    <text evidence="10">The sequence shown here is derived from an EMBL/GenBank/DDBJ whole genome shotgun (WGS) entry which is preliminary data.</text>
</comment>
<dbReference type="RefSeq" id="WP_168080990.1">
    <property type="nucleotide sequence ID" value="NZ_JAAVJI010000001.1"/>
</dbReference>
<dbReference type="SUPFAM" id="SSF103473">
    <property type="entry name" value="MFS general substrate transporter"/>
    <property type="match status" value="1"/>
</dbReference>
<dbReference type="InterPro" id="IPR050171">
    <property type="entry name" value="MFS_Transporters"/>
</dbReference>
<feature type="transmembrane region" description="Helical" evidence="8">
    <location>
        <begin position="116"/>
        <end position="140"/>
    </location>
</feature>
<sequence>MTSPSGTLPPSSAGITAQILSIVFYTFVAFFCIGLPIAVLPGYVHDVLGFSAVIAGVVIGAQYLATLLVRPLAGRLADNLGTKRTITYGLYAMAGSGALTLIATLFHGWADVSLGVLVVARLLLGTGQGLIGVGTSSWGISQVGPEHTAKVISWNGIASYGAIAVGAPLGVVMTSDLGFHTLGIALLMLSGIALFMLRKRASVPVTRGERLPFWSAFGRVAPYGVGLCLASIGYGTLTTFITLYYLEQGWQGAAFCLTAFGACFVLARLLFINAINHYGGFAVASACLGVELIGFVFLWLAPSPIFALIGASLAGFGLSLVYPALGVLAIAQVPPGSRGAGLGAFAVFFDIALAIAGPVMGALAASTGYASIFLCAAGLAIMGLALVGWLSKASERH</sequence>
<evidence type="ECO:0000313" key="11">
    <source>
        <dbReference type="Proteomes" id="UP000746535"/>
    </source>
</evidence>
<feature type="transmembrane region" description="Helical" evidence="8">
    <location>
        <begin position="90"/>
        <end position="110"/>
    </location>
</feature>
<evidence type="ECO:0000259" key="9">
    <source>
        <dbReference type="PROSITE" id="PS50850"/>
    </source>
</evidence>
<accession>A0ABX0Y9L2</accession>
<dbReference type="InterPro" id="IPR020846">
    <property type="entry name" value="MFS_dom"/>
</dbReference>
<evidence type="ECO:0000256" key="2">
    <source>
        <dbReference type="ARBA" id="ARBA00022448"/>
    </source>
</evidence>
<feature type="transmembrane region" description="Helical" evidence="8">
    <location>
        <begin position="47"/>
        <end position="69"/>
    </location>
</feature>
<dbReference type="CDD" id="cd17489">
    <property type="entry name" value="MFS_YfcJ_like"/>
    <property type="match status" value="1"/>
</dbReference>
<feature type="transmembrane region" description="Helical" evidence="8">
    <location>
        <begin position="369"/>
        <end position="390"/>
    </location>
</feature>
<evidence type="ECO:0000256" key="6">
    <source>
        <dbReference type="ARBA" id="ARBA00022989"/>
    </source>
</evidence>
<feature type="transmembrane region" description="Helical" evidence="8">
    <location>
        <begin position="152"/>
        <end position="171"/>
    </location>
</feature>
<dbReference type="HAMAP" id="MF_01118">
    <property type="entry name" value="MFS_YhhS"/>
    <property type="match status" value="1"/>
</dbReference>
<protein>
    <recommendedName>
        <fullName evidence="8">Uncharacterized MFS-type transporter HBH25_02055</fullName>
    </recommendedName>
</protein>
<keyword evidence="4 8" id="KW-0997">Cell inner membrane</keyword>
<evidence type="ECO:0000256" key="3">
    <source>
        <dbReference type="ARBA" id="ARBA00022475"/>
    </source>
</evidence>
<dbReference type="EMBL" id="JAAVJI010000001">
    <property type="protein sequence ID" value="NJO99649.1"/>
    <property type="molecule type" value="Genomic_DNA"/>
</dbReference>
<feature type="domain" description="Major facilitator superfamily (MFS) profile" evidence="9">
    <location>
        <begin position="18"/>
        <end position="395"/>
    </location>
</feature>
<evidence type="ECO:0000256" key="8">
    <source>
        <dbReference type="HAMAP-Rule" id="MF_01118"/>
    </source>
</evidence>
<keyword evidence="3 8" id="KW-1003">Cell membrane</keyword>
<feature type="transmembrane region" description="Helical" evidence="8">
    <location>
        <begin position="252"/>
        <end position="271"/>
    </location>
</feature>
<dbReference type="PANTHER" id="PTHR23517:SF13">
    <property type="entry name" value="MAJOR FACILITATOR SUPERFAMILY MFS_1"/>
    <property type="match status" value="1"/>
</dbReference>
<feature type="transmembrane region" description="Helical" evidence="8">
    <location>
        <begin position="278"/>
        <end position="299"/>
    </location>
</feature>
<evidence type="ECO:0000256" key="4">
    <source>
        <dbReference type="ARBA" id="ARBA00022519"/>
    </source>
</evidence>
<feature type="transmembrane region" description="Helical" evidence="8">
    <location>
        <begin position="177"/>
        <end position="197"/>
    </location>
</feature>
<dbReference type="Gene3D" id="1.20.1250.20">
    <property type="entry name" value="MFS general substrate transporter like domains"/>
    <property type="match status" value="1"/>
</dbReference>
<dbReference type="Proteomes" id="UP000746535">
    <property type="component" value="Unassembled WGS sequence"/>
</dbReference>
<dbReference type="InterPro" id="IPR023008">
    <property type="entry name" value="MFS_YhhS-like"/>
</dbReference>
<feature type="transmembrane region" description="Helical" evidence="8">
    <location>
        <begin position="305"/>
        <end position="330"/>
    </location>
</feature>
<feature type="transmembrane region" description="Helical" evidence="8">
    <location>
        <begin position="220"/>
        <end position="246"/>
    </location>
</feature>
<keyword evidence="2 8" id="KW-0813">Transport</keyword>
<feature type="transmembrane region" description="Helical" evidence="8">
    <location>
        <begin position="20"/>
        <end position="41"/>
    </location>
</feature>
<organism evidence="10 11">
    <name type="scientific">Pseudomonas quercus</name>
    <dbReference type="NCBI Taxonomy" id="2722792"/>
    <lineage>
        <taxon>Bacteria</taxon>
        <taxon>Pseudomonadati</taxon>
        <taxon>Pseudomonadota</taxon>
        <taxon>Gammaproteobacteria</taxon>
        <taxon>Pseudomonadales</taxon>
        <taxon>Pseudomonadaceae</taxon>
        <taxon>Pseudomonas</taxon>
    </lineage>
</organism>
<dbReference type="InterPro" id="IPR036259">
    <property type="entry name" value="MFS_trans_sf"/>
</dbReference>
<comment type="subcellular location">
    <subcellularLocation>
        <location evidence="8">Cell inner membrane</location>
        <topology evidence="8">Multi-pass membrane protein</topology>
    </subcellularLocation>
    <subcellularLocation>
        <location evidence="1">Cell membrane</location>
        <topology evidence="1">Multi-pass membrane protein</topology>
    </subcellularLocation>
</comment>
<gene>
    <name evidence="10" type="ORF">HBH25_02055</name>
</gene>
<dbReference type="NCBIfam" id="NF003477">
    <property type="entry name" value="PRK05122.1"/>
    <property type="match status" value="1"/>
</dbReference>
<dbReference type="Pfam" id="PF07690">
    <property type="entry name" value="MFS_1"/>
    <property type="match status" value="1"/>
</dbReference>
<reference evidence="10 11" key="1">
    <citation type="submission" date="2020-03" db="EMBL/GenBank/DDBJ databases">
        <authorList>
            <person name="Wang L."/>
            <person name="He N."/>
            <person name="Li Y."/>
            <person name="Fang Y."/>
            <person name="Zhang F."/>
        </authorList>
    </citation>
    <scope>NUCLEOTIDE SEQUENCE [LARGE SCALE GENOMIC DNA]</scope>
    <source>
        <strain evidence="11">hsmgli-8</strain>
    </source>
</reference>
<proteinExistence type="inferred from homology"/>
<evidence type="ECO:0000256" key="5">
    <source>
        <dbReference type="ARBA" id="ARBA00022692"/>
    </source>
</evidence>
<keyword evidence="11" id="KW-1185">Reference proteome</keyword>